<evidence type="ECO:0000313" key="1">
    <source>
        <dbReference type="EMBL" id="MFC4488480.1"/>
    </source>
</evidence>
<organism evidence="1 2">
    <name type="scientific">Chromobacterium aquaticum</name>
    <dbReference type="NCBI Taxonomy" id="467180"/>
    <lineage>
        <taxon>Bacteria</taxon>
        <taxon>Pseudomonadati</taxon>
        <taxon>Pseudomonadota</taxon>
        <taxon>Betaproteobacteria</taxon>
        <taxon>Neisseriales</taxon>
        <taxon>Chromobacteriaceae</taxon>
        <taxon>Chromobacterium</taxon>
    </lineage>
</organism>
<comment type="caution">
    <text evidence="1">The sequence shown here is derived from an EMBL/GenBank/DDBJ whole genome shotgun (WGS) entry which is preliminary data.</text>
</comment>
<accession>A0ABV8ZPE2</accession>
<evidence type="ECO:0000313" key="2">
    <source>
        <dbReference type="Proteomes" id="UP001595999"/>
    </source>
</evidence>
<protein>
    <recommendedName>
        <fullName evidence="3">Peptidoglycan peptidase</fullName>
    </recommendedName>
</protein>
<keyword evidence="2" id="KW-1185">Reference proteome</keyword>
<name>A0ABV8ZPE2_9NEIS</name>
<dbReference type="RefSeq" id="WP_231461507.1">
    <property type="nucleotide sequence ID" value="NZ_JAJOHW010000035.1"/>
</dbReference>
<dbReference type="Proteomes" id="UP001595999">
    <property type="component" value="Unassembled WGS sequence"/>
</dbReference>
<sequence length="206" mass="23263">MQNPKIISKNSVRAGDVLLCFAQDMAGKEVGIEHGYSHVAMCINEIDIAESDSAGVRKTNISKLLEDYGHIAVLRNAEIWQPCLINGLHKFTEEKIGKKFNLVGAKKYKERKERNQETLMQQVEDIFDGKILPASADRDVYFCSEFVVSVFIHLGIIGKEATVAFRSETFSPEDIGKDKVFGFFVGYVISYNDYKIPENDYFMTSV</sequence>
<dbReference type="Gene3D" id="3.90.1720.10">
    <property type="entry name" value="endopeptidase domain like (from Nostoc punctiforme)"/>
    <property type="match status" value="1"/>
</dbReference>
<gene>
    <name evidence="1" type="ORF">ACFO0R_02510</name>
</gene>
<dbReference type="SUPFAM" id="SSF54001">
    <property type="entry name" value="Cysteine proteinases"/>
    <property type="match status" value="1"/>
</dbReference>
<proteinExistence type="predicted"/>
<reference evidence="2" key="1">
    <citation type="journal article" date="2019" name="Int. J. Syst. Evol. Microbiol.">
        <title>The Global Catalogue of Microorganisms (GCM) 10K type strain sequencing project: providing services to taxonomists for standard genome sequencing and annotation.</title>
        <authorList>
            <consortium name="The Broad Institute Genomics Platform"/>
            <consortium name="The Broad Institute Genome Sequencing Center for Infectious Disease"/>
            <person name="Wu L."/>
            <person name="Ma J."/>
        </authorList>
    </citation>
    <scope>NUCLEOTIDE SEQUENCE [LARGE SCALE GENOMIC DNA]</scope>
    <source>
        <strain evidence="2">CGMCC 4.7608</strain>
    </source>
</reference>
<dbReference type="InterPro" id="IPR038765">
    <property type="entry name" value="Papain-like_cys_pep_sf"/>
</dbReference>
<evidence type="ECO:0008006" key="3">
    <source>
        <dbReference type="Google" id="ProtNLM"/>
    </source>
</evidence>
<dbReference type="EMBL" id="JBHSEK010000001">
    <property type="protein sequence ID" value="MFC4488480.1"/>
    <property type="molecule type" value="Genomic_DNA"/>
</dbReference>